<evidence type="ECO:0000259" key="4">
    <source>
        <dbReference type="Pfam" id="PF16978"/>
    </source>
</evidence>
<keyword evidence="7" id="KW-1185">Reference proteome</keyword>
<evidence type="ECO:0000256" key="2">
    <source>
        <dbReference type="SAM" id="MobiDB-lite"/>
    </source>
</evidence>
<dbReference type="PANTHER" id="PTHR13335:SF1">
    <property type="entry name" value="TARGET OF RAPAMYCIN COMPLEX 2 SUBUNIT MAPKAP1"/>
    <property type="match status" value="1"/>
</dbReference>
<reference evidence="6 7" key="1">
    <citation type="journal article" date="2015" name="Nat. Commun.">
        <title>Outbred genome sequencing and CRISPR/Cas9 gene editing in butterflies.</title>
        <authorList>
            <person name="Li X."/>
            <person name="Fan D."/>
            <person name="Zhang W."/>
            <person name="Liu G."/>
            <person name="Zhang L."/>
            <person name="Zhao L."/>
            <person name="Fang X."/>
            <person name="Chen L."/>
            <person name="Dong Y."/>
            <person name="Chen Y."/>
            <person name="Ding Y."/>
            <person name="Zhao R."/>
            <person name="Feng M."/>
            <person name="Zhu Y."/>
            <person name="Feng Y."/>
            <person name="Jiang X."/>
            <person name="Zhu D."/>
            <person name="Xiang H."/>
            <person name="Feng X."/>
            <person name="Li S."/>
            <person name="Wang J."/>
            <person name="Zhang G."/>
            <person name="Kronforst M.R."/>
            <person name="Wang W."/>
        </authorList>
    </citation>
    <scope>NUCLEOTIDE SEQUENCE [LARGE SCALE GENOMIC DNA]</scope>
    <source>
        <strain evidence="6">Ya'a_city_454_Px</strain>
        <tissue evidence="6">Whole body</tissue>
    </source>
</reference>
<dbReference type="PANTHER" id="PTHR13335">
    <property type="entry name" value="TARGET OF RAPAMYCIN COMPLEX 2 SUBUNIT MAPKAP1"/>
    <property type="match status" value="1"/>
</dbReference>
<dbReference type="GO" id="GO:0005546">
    <property type="term" value="F:phosphatidylinositol-4,5-bisphosphate binding"/>
    <property type="evidence" value="ECO:0007669"/>
    <property type="project" value="TreeGrafter"/>
</dbReference>
<dbReference type="Pfam" id="PF05422">
    <property type="entry name" value="SIN1"/>
    <property type="match status" value="1"/>
</dbReference>
<dbReference type="Proteomes" id="UP000053268">
    <property type="component" value="Unassembled WGS sequence"/>
</dbReference>
<gene>
    <name evidence="6" type="ORF">RR46_08914</name>
</gene>
<keyword evidence="6" id="KW-0808">Transferase</keyword>
<dbReference type="Gene3D" id="2.30.29.30">
    <property type="entry name" value="Pleckstrin-homology domain (PH domain)/Phosphotyrosine-binding domain (PTB)"/>
    <property type="match status" value="1"/>
</dbReference>
<sequence length="527" mass="60168">MATYDNKVWLLKNIREAFIATDDTGLCDIVMAGEDFSKIFQNKAMEEKKKYKEGILYQPSTSKIKELSSDISDERELVTQFDPYPDMEDSEEDDLVCGSYIRHEDFLPHRQRSNTTLWLDKKEQALKKAAKIKVIKWEDPTIKLTAEQMAETFAKIEVKKVEKKKSLLAEQLEHCPDLPHRQYLEYAKFDGTAQLGLPIKSFKIFMTMLPEKHQNYPLVVCVIASAKIKDLIGFTCYKYSIEHPEITLGSVHEYGLCIAEDDGEVDLAFPCLDANEPCSKFGFTCLGLIDLKTKIIIDRATDSIPDYSVMSGAFHVFPKASDSGQSHHNTSRHNTGGSSTSEAVRSAIRAVNEERKAGGLNVDKMQSHIIATEAPQCKAYSVHMLRKVRTNILVQLVISLDRIEIEPIVTHKHAFWSRSKYFLHSIDSVAWCQILESKANKTTFRIVYSTSHNTSLNDRTAGNTNFFHPNTTYKCHDFECDHETGKEIVEKINTILDLRNSPCRREYKTAKEKKLQTRRSFHTKQTS</sequence>
<dbReference type="STRING" id="66420.A0A194PWE5"/>
<dbReference type="GO" id="GO:0038203">
    <property type="term" value="P:TORC2 signaling"/>
    <property type="evidence" value="ECO:0007669"/>
    <property type="project" value="TreeGrafter"/>
</dbReference>
<feature type="region of interest" description="Disordered" evidence="2">
    <location>
        <begin position="320"/>
        <end position="343"/>
    </location>
</feature>
<dbReference type="EMBL" id="KQ459596">
    <property type="protein sequence ID" value="KPI95455.1"/>
    <property type="molecule type" value="Genomic_DNA"/>
</dbReference>
<proteinExistence type="inferred from homology"/>
<keyword evidence="6" id="KW-0418">Kinase</keyword>
<evidence type="ECO:0000313" key="7">
    <source>
        <dbReference type="Proteomes" id="UP000053268"/>
    </source>
</evidence>
<feature type="domain" description="SIN1-type PH" evidence="5">
    <location>
        <begin position="376"/>
        <end position="497"/>
    </location>
</feature>
<dbReference type="GO" id="GO:0005737">
    <property type="term" value="C:cytoplasm"/>
    <property type="evidence" value="ECO:0007669"/>
    <property type="project" value="TreeGrafter"/>
</dbReference>
<dbReference type="InterPro" id="IPR031313">
    <property type="entry name" value="Sin1_PH_dom"/>
</dbReference>
<dbReference type="Pfam" id="PF16979">
    <property type="entry name" value="SIN1_PH"/>
    <property type="match status" value="1"/>
</dbReference>
<dbReference type="InterPro" id="IPR011993">
    <property type="entry name" value="PH-like_dom_sf"/>
</dbReference>
<feature type="domain" description="CRIM" evidence="4">
    <location>
        <begin position="165"/>
        <end position="293"/>
    </location>
</feature>
<protein>
    <submittedName>
        <fullName evidence="6">Stress-activated map kinase-interacting protein 1</fullName>
    </submittedName>
</protein>
<dbReference type="GO" id="GO:0016301">
    <property type="term" value="F:kinase activity"/>
    <property type="evidence" value="ECO:0007669"/>
    <property type="project" value="UniProtKB-KW"/>
</dbReference>
<organism evidence="6 7">
    <name type="scientific">Papilio xuthus</name>
    <name type="common">Asian swallowtail butterfly</name>
    <dbReference type="NCBI Taxonomy" id="66420"/>
    <lineage>
        <taxon>Eukaryota</taxon>
        <taxon>Metazoa</taxon>
        <taxon>Ecdysozoa</taxon>
        <taxon>Arthropoda</taxon>
        <taxon>Hexapoda</taxon>
        <taxon>Insecta</taxon>
        <taxon>Pterygota</taxon>
        <taxon>Neoptera</taxon>
        <taxon>Endopterygota</taxon>
        <taxon>Lepidoptera</taxon>
        <taxon>Glossata</taxon>
        <taxon>Ditrysia</taxon>
        <taxon>Papilionoidea</taxon>
        <taxon>Papilionidae</taxon>
        <taxon>Papilioninae</taxon>
        <taxon>Papilio</taxon>
    </lineage>
</organism>
<feature type="compositionally biased region" description="Polar residues" evidence="2">
    <location>
        <begin position="322"/>
        <end position="343"/>
    </location>
</feature>
<accession>A0A194PWE5</accession>
<evidence type="ECO:0000259" key="3">
    <source>
        <dbReference type="Pfam" id="PF05422"/>
    </source>
</evidence>
<dbReference type="GO" id="GO:0005886">
    <property type="term" value="C:plasma membrane"/>
    <property type="evidence" value="ECO:0007669"/>
    <property type="project" value="TreeGrafter"/>
</dbReference>
<feature type="domain" description="Sin1 N-terminal" evidence="3">
    <location>
        <begin position="18"/>
        <end position="158"/>
    </location>
</feature>
<comment type="similarity">
    <text evidence="1">Belongs to the SIN1 family.</text>
</comment>
<evidence type="ECO:0000259" key="5">
    <source>
        <dbReference type="Pfam" id="PF16979"/>
    </source>
</evidence>
<dbReference type="GO" id="GO:0031932">
    <property type="term" value="C:TORC2 complex"/>
    <property type="evidence" value="ECO:0007669"/>
    <property type="project" value="InterPro"/>
</dbReference>
<dbReference type="InterPro" id="IPR032679">
    <property type="entry name" value="Sin1_N"/>
</dbReference>
<name>A0A194PWE5_PAPXU</name>
<dbReference type="Pfam" id="PF16978">
    <property type="entry name" value="CRIM"/>
    <property type="match status" value="1"/>
</dbReference>
<evidence type="ECO:0000256" key="1">
    <source>
        <dbReference type="ARBA" id="ARBA00009407"/>
    </source>
</evidence>
<evidence type="ECO:0000313" key="6">
    <source>
        <dbReference type="EMBL" id="KPI95455.1"/>
    </source>
</evidence>
<dbReference type="AlphaFoldDB" id="A0A194PWE5"/>
<dbReference type="InterPro" id="IPR008828">
    <property type="entry name" value="Sin1/Avo1"/>
</dbReference>
<dbReference type="InterPro" id="IPR031567">
    <property type="entry name" value="CRIM_dom"/>
</dbReference>